<dbReference type="Gene3D" id="1.50.10.130">
    <property type="entry name" value="Terpene synthase, N-terminal domain"/>
    <property type="match status" value="1"/>
</dbReference>
<dbReference type="SUPFAM" id="SSF48239">
    <property type="entry name" value="Terpenoid cyclases/Protein prenyltransferases"/>
    <property type="match status" value="4"/>
</dbReference>
<dbReference type="Pfam" id="PF01397">
    <property type="entry name" value="Terpene_synth"/>
    <property type="match status" value="2"/>
</dbReference>
<reference evidence="5" key="1">
    <citation type="submission" date="2019-11" db="EMBL/GenBank/DDBJ databases">
        <authorList>
            <person name="Liu Y."/>
            <person name="Hou J."/>
            <person name="Li T.-Q."/>
            <person name="Guan C.-H."/>
            <person name="Wu X."/>
            <person name="Wu H.-Z."/>
            <person name="Ling F."/>
            <person name="Zhang R."/>
            <person name="Shi X.-G."/>
            <person name="Ren J.-P."/>
            <person name="Chen E.-F."/>
            <person name="Sun J.-M."/>
        </authorList>
    </citation>
    <scope>NUCLEOTIDE SEQUENCE</scope>
    <source>
        <strain evidence="5">Adult_tree_wgs_1</strain>
        <tissue evidence="5">Leaves</tissue>
    </source>
</reference>
<keyword evidence="6" id="KW-1185">Reference proteome</keyword>
<evidence type="ECO:0000313" key="5">
    <source>
        <dbReference type="EMBL" id="KAF7119893.1"/>
    </source>
</evidence>
<comment type="cofactor">
    <cofactor evidence="1">
        <name>Mg(2+)</name>
        <dbReference type="ChEBI" id="CHEBI:18420"/>
    </cofactor>
</comment>
<sequence length="1210" mass="138603">MLGSMNDGDISLSAYDTAWVALVEDIHGNGGPQFPTSLQWISNNQLPDGSWGDRLIFEPHDRLISTLACVIALESWKIHPDKSKRGMEFIKENMQKLEDANAEHMTNGFEVAFPSLMDMGRKLNIKLPDDSSTDPILQEIYARRNLKLTRYWTEDGISAGRNSNVHDIDDTAMGFRLLRLHGHYVSADVFRHFEKDGEFFCYSGQSTQPITGMYNLNRACQLLFPGEKILEDAKRFSFKFLREKQASNELLDKWIIAKDLPGEVGYALDTPWYASLPRVETRFYLDQYGGEDDVWIGKTLYRWYIECHLGEVGTCKKNLLLAYYLATASIFEPEKSKERLAWTKTKILMEAIVSYFENEGSSAEHRRAFLREFRKIGSNEDCANNMWHKETILGQGLVPILLRTLNQLLVDAQLTHGEDIRDNLHQAIHDNDEFNTTLQIESDMQEVVQLVVCASSDDIDPDIKQTFLAVAKSYYYAAHFTPATIDFHIAKVNAIGKIKEHVDSIRSTLGSLNNGDMSISAYDTAWVALVEDLQGNGGPQFPRCLEWISNNQLPDGSWGDALIFKASDRLISTLACVIALKSWNIHPDKTKKGMEFIKENMHKLEDENEENMLSGFEVAFPSLIEIGRKLDIEVPVDHDSRILQEIYARRNLKLARIPKDIMHRVPTPLLYSLEGMQDQDLDWEKLLKFQLPDGSFCTSPSSTAFALMQTKDENCLRYLTTTVETFDGGVPNVYPVDILERLWAVDRLRRLGISRYWTEQGVFSASNSTIHDIDDTAMGFRLLRLHGYQVSADVFRHFEKDGEFFCLAGQSTEGVTPMYNLYRASQILFPEEKILEDAKKFTSKFLREKQASYKLLDKWVISKDLPGEVGYALDVPWYASLPRVETRFYLDQYGGADDVWIGKTLYRLHNVSSNNYLELAKLDYKNCQGLHLREWNTIHKWYTECNLEQFGMSKKDMLFSYYLATASIYEPERAKERLAWAQTRILMEAVVSSFENEGTWERSAFLCEFRKRHSDYVTSRWDGKITIGQGHGHGLVAVLLGTLNRLLSDAHVVQADREIFHHHLHQTWETWIMTWQEDGDMREGEAELLVRTINLCANFGAPEKLSQLSHPRYKHLNDIANGVCCQLLQFQHQQPSCNKIQGKDKCKTTLQIESGMQELVQLVVCASSDDIDSDIKQTFLAVAKSYYYAAYFVPATIDFHIAKVLLERVV</sequence>
<keyword evidence="2" id="KW-0479">Metal-binding</keyword>
<dbReference type="OrthoDB" id="2343925at2759"/>
<name>A0A834L717_RHOSS</name>
<dbReference type="InterPro" id="IPR036965">
    <property type="entry name" value="Terpene_synth_N_sf"/>
</dbReference>
<proteinExistence type="predicted"/>
<dbReference type="InterPro" id="IPR001906">
    <property type="entry name" value="Terpene_synth_N"/>
</dbReference>
<accession>A0A834L717</accession>
<dbReference type="InterPro" id="IPR008930">
    <property type="entry name" value="Terpenoid_cyclase/PrenylTrfase"/>
</dbReference>
<keyword evidence="3" id="KW-0460">Magnesium</keyword>
<feature type="domain" description="Terpene synthase N-terminal" evidence="4">
    <location>
        <begin position="150"/>
        <end position="268"/>
    </location>
</feature>
<dbReference type="EMBL" id="WJXA01000013">
    <property type="protein sequence ID" value="KAF7119893.1"/>
    <property type="molecule type" value="Genomic_DNA"/>
</dbReference>
<dbReference type="PANTHER" id="PTHR31739">
    <property type="entry name" value="ENT-COPALYL DIPHOSPHATE SYNTHASE, CHLOROPLASTIC"/>
    <property type="match status" value="1"/>
</dbReference>
<protein>
    <recommendedName>
        <fullName evidence="4">Terpene synthase N-terminal domain-containing protein</fullName>
    </recommendedName>
</protein>
<organism evidence="5 6">
    <name type="scientific">Rhododendron simsii</name>
    <name type="common">Sims's rhododendron</name>
    <dbReference type="NCBI Taxonomy" id="118357"/>
    <lineage>
        <taxon>Eukaryota</taxon>
        <taxon>Viridiplantae</taxon>
        <taxon>Streptophyta</taxon>
        <taxon>Embryophyta</taxon>
        <taxon>Tracheophyta</taxon>
        <taxon>Spermatophyta</taxon>
        <taxon>Magnoliopsida</taxon>
        <taxon>eudicotyledons</taxon>
        <taxon>Gunneridae</taxon>
        <taxon>Pentapetalae</taxon>
        <taxon>asterids</taxon>
        <taxon>Ericales</taxon>
        <taxon>Ericaceae</taxon>
        <taxon>Ericoideae</taxon>
        <taxon>Rhodoreae</taxon>
        <taxon>Rhododendron</taxon>
    </lineage>
</organism>
<gene>
    <name evidence="5" type="ORF">RHSIM_Rhsim13G0025800</name>
</gene>
<evidence type="ECO:0000256" key="2">
    <source>
        <dbReference type="ARBA" id="ARBA00022723"/>
    </source>
</evidence>
<dbReference type="GO" id="GO:0009686">
    <property type="term" value="P:gibberellin biosynthetic process"/>
    <property type="evidence" value="ECO:0007669"/>
    <property type="project" value="TreeGrafter"/>
</dbReference>
<dbReference type="GO" id="GO:0000287">
    <property type="term" value="F:magnesium ion binding"/>
    <property type="evidence" value="ECO:0007669"/>
    <property type="project" value="TreeGrafter"/>
</dbReference>
<dbReference type="Gene3D" id="1.10.600.10">
    <property type="entry name" value="Farnesyl Diphosphate Synthase"/>
    <property type="match status" value="3"/>
</dbReference>
<dbReference type="GO" id="GO:0010333">
    <property type="term" value="F:terpene synthase activity"/>
    <property type="evidence" value="ECO:0007669"/>
    <property type="project" value="InterPro"/>
</dbReference>
<dbReference type="SFLD" id="SFLDG01014">
    <property type="entry name" value="Terpene_Cyclase_Like_1_N-term"/>
    <property type="match status" value="3"/>
</dbReference>
<dbReference type="InterPro" id="IPR050148">
    <property type="entry name" value="Terpene_synthase-like"/>
</dbReference>
<comment type="caution">
    <text evidence="5">The sequence shown here is derived from an EMBL/GenBank/DDBJ whole genome shotgun (WGS) entry which is preliminary data.</text>
</comment>
<dbReference type="FunFam" id="1.50.10.160:FF:000001">
    <property type="entry name" value="Ent-copalyl diphosphate synthase"/>
    <property type="match status" value="1"/>
</dbReference>
<evidence type="ECO:0000256" key="1">
    <source>
        <dbReference type="ARBA" id="ARBA00001946"/>
    </source>
</evidence>
<feature type="domain" description="Terpene synthase N-terminal" evidence="4">
    <location>
        <begin position="682"/>
        <end position="873"/>
    </location>
</feature>
<evidence type="ECO:0000259" key="4">
    <source>
        <dbReference type="Pfam" id="PF01397"/>
    </source>
</evidence>
<dbReference type="SFLD" id="SFLDG01605">
    <property type="entry name" value="Terpene_Cyclase_Like_1_N-term"/>
    <property type="match status" value="1"/>
</dbReference>
<dbReference type="PANTHER" id="PTHR31739:SF30">
    <property type="entry name" value="COPAL-8-OL DIPHOSPHATE HYDRATASE, CHLOROPLASTIC"/>
    <property type="match status" value="1"/>
</dbReference>
<dbReference type="FunFam" id="1.50.10.130:FF:000002">
    <property type="entry name" value="Ent-copalyl diphosphate synthase, chloroplastic"/>
    <property type="match status" value="2"/>
</dbReference>
<dbReference type="GO" id="GO:0009507">
    <property type="term" value="C:chloroplast"/>
    <property type="evidence" value="ECO:0007669"/>
    <property type="project" value="TreeGrafter"/>
</dbReference>
<evidence type="ECO:0000256" key="3">
    <source>
        <dbReference type="ARBA" id="ARBA00022842"/>
    </source>
</evidence>
<dbReference type="InterPro" id="IPR008949">
    <property type="entry name" value="Isoprenoid_synthase_dom_sf"/>
</dbReference>
<evidence type="ECO:0000313" key="6">
    <source>
        <dbReference type="Proteomes" id="UP000626092"/>
    </source>
</evidence>
<dbReference type="Proteomes" id="UP000626092">
    <property type="component" value="Unassembled WGS sequence"/>
</dbReference>
<dbReference type="SUPFAM" id="SSF48576">
    <property type="entry name" value="Terpenoid synthases"/>
    <property type="match status" value="1"/>
</dbReference>
<dbReference type="Gene3D" id="1.50.10.160">
    <property type="match status" value="2"/>
</dbReference>
<dbReference type="AlphaFoldDB" id="A0A834L717"/>